<dbReference type="OrthoDB" id="17988at10239"/>
<dbReference type="Proteomes" id="UP000033023">
    <property type="component" value="Segment"/>
</dbReference>
<accession>A0A0E3JIU6</accession>
<sequence>MNVTVRQPNKKEKDMMIGFTMPAPLVHIGALLRCTNANTRRFTHNSVYRVHRTVHNVRSGLALPVVRDDNGLEVVCTSLSFSMGHWQKCTV</sequence>
<dbReference type="RefSeq" id="YP_009220022.1">
    <property type="nucleotide sequence ID" value="NC_029028.1"/>
</dbReference>
<evidence type="ECO:0000313" key="1">
    <source>
        <dbReference type="EMBL" id="AKA60918.1"/>
    </source>
</evidence>
<organism evidence="1 2">
    <name type="scientific">Enterobacteria phage JenP1</name>
    <dbReference type="NCBI Taxonomy" id="1610837"/>
    <lineage>
        <taxon>Viruses</taxon>
        <taxon>Duplodnaviria</taxon>
        <taxon>Heunggongvirae</taxon>
        <taxon>Uroviricota</taxon>
        <taxon>Caudoviricetes</taxon>
        <taxon>Queuovirinae</taxon>
        <taxon>Nonagvirus</taxon>
        <taxon>Nonagvirus JenP1</taxon>
    </lineage>
</organism>
<dbReference type="EMBL" id="KP719132">
    <property type="protein sequence ID" value="AKA60918.1"/>
    <property type="molecule type" value="Genomic_DNA"/>
</dbReference>
<dbReference type="GeneID" id="26646283"/>
<evidence type="ECO:0000313" key="2">
    <source>
        <dbReference type="Proteomes" id="UP000033023"/>
    </source>
</evidence>
<proteinExistence type="predicted"/>
<reference evidence="2" key="2">
    <citation type="submission" date="2015-01" db="EMBL/GenBank/DDBJ databases">
        <title>Complete sequence of three novel 9g-like phages.</title>
        <authorList>
            <person name="Carstens A.B."/>
            <person name="Hansen L.H."/>
            <person name="Kot W."/>
        </authorList>
    </citation>
    <scope>NUCLEOTIDE SEQUENCE [LARGE SCALE GENOMIC DNA]</scope>
</reference>
<name>A0A0E3JIU6_9CAUD</name>
<keyword evidence="2" id="KW-1185">Reference proteome</keyword>
<reference evidence="1 2" key="1">
    <citation type="journal article" date="2015" name="Genome Announc.">
        <title>Complete Genome Sequences of Four Novel Escherichia coli Bacteriophages Belonging to New Phage Groups.</title>
        <authorList>
            <person name="Carstens A.B."/>
            <person name="Kot W."/>
            <person name="Hansen L.H."/>
        </authorList>
    </citation>
    <scope>NUCLEOTIDE SEQUENCE [LARGE SCALE GENOMIC DNA]</scope>
</reference>
<protein>
    <submittedName>
        <fullName evidence="1">Uncharacterized protein</fullName>
    </submittedName>
</protein>
<dbReference type="KEGG" id="vg:26646283"/>